<proteinExistence type="predicted"/>
<organism evidence="8 9">
    <name type="scientific">Desulfobaculum bizertense DSM 18034</name>
    <dbReference type="NCBI Taxonomy" id="1121442"/>
    <lineage>
        <taxon>Bacteria</taxon>
        <taxon>Pseudomonadati</taxon>
        <taxon>Thermodesulfobacteriota</taxon>
        <taxon>Desulfovibrionia</taxon>
        <taxon>Desulfovibrionales</taxon>
        <taxon>Desulfovibrionaceae</taxon>
        <taxon>Desulfobaculum</taxon>
    </lineage>
</organism>
<dbReference type="AlphaFoldDB" id="A0A1T4W804"/>
<dbReference type="OrthoDB" id="2085045at2"/>
<gene>
    <name evidence="8" type="ORF">SAMN02745702_01809</name>
</gene>
<feature type="transmembrane region" description="Helical" evidence="6">
    <location>
        <begin position="53"/>
        <end position="73"/>
    </location>
</feature>
<dbReference type="EMBL" id="FUYA01000005">
    <property type="protein sequence ID" value="SKA73168.1"/>
    <property type="molecule type" value="Genomic_DNA"/>
</dbReference>
<evidence type="ECO:0000256" key="5">
    <source>
        <dbReference type="ARBA" id="ARBA00023136"/>
    </source>
</evidence>
<evidence type="ECO:0000313" key="9">
    <source>
        <dbReference type="Proteomes" id="UP000189733"/>
    </source>
</evidence>
<dbReference type="STRING" id="1121442.SAMN02745702_01809"/>
<keyword evidence="4 6" id="KW-1133">Transmembrane helix</keyword>
<evidence type="ECO:0000256" key="1">
    <source>
        <dbReference type="ARBA" id="ARBA00004651"/>
    </source>
</evidence>
<comment type="subcellular location">
    <subcellularLocation>
        <location evidence="1">Cell membrane</location>
        <topology evidence="1">Multi-pass membrane protein</topology>
    </subcellularLocation>
</comment>
<keyword evidence="9" id="KW-1185">Reference proteome</keyword>
<keyword evidence="5 6" id="KW-0472">Membrane</keyword>
<accession>A0A1T4W804</accession>
<reference evidence="8 9" key="1">
    <citation type="submission" date="2017-02" db="EMBL/GenBank/DDBJ databases">
        <authorList>
            <person name="Peterson S.W."/>
        </authorList>
    </citation>
    <scope>NUCLEOTIDE SEQUENCE [LARGE SCALE GENOMIC DNA]</scope>
    <source>
        <strain evidence="8 9">DSM 18034</strain>
    </source>
</reference>
<feature type="transmembrane region" description="Helical" evidence="6">
    <location>
        <begin position="26"/>
        <end position="47"/>
    </location>
</feature>
<feature type="domain" description="MrpA C-terminal/MbhD" evidence="7">
    <location>
        <begin position="11"/>
        <end position="77"/>
    </location>
</feature>
<evidence type="ECO:0000256" key="6">
    <source>
        <dbReference type="SAM" id="Phobius"/>
    </source>
</evidence>
<evidence type="ECO:0000256" key="4">
    <source>
        <dbReference type="ARBA" id="ARBA00022989"/>
    </source>
</evidence>
<evidence type="ECO:0000256" key="2">
    <source>
        <dbReference type="ARBA" id="ARBA00022475"/>
    </source>
</evidence>
<dbReference type="Proteomes" id="UP000189733">
    <property type="component" value="Unassembled WGS sequence"/>
</dbReference>
<evidence type="ECO:0000259" key="7">
    <source>
        <dbReference type="Pfam" id="PF13244"/>
    </source>
</evidence>
<dbReference type="RefSeq" id="WP_078685091.1">
    <property type="nucleotide sequence ID" value="NZ_FUYA01000005.1"/>
</dbReference>
<protein>
    <submittedName>
        <fullName evidence="8">Uncharacterized MnhB-related membrane protein</fullName>
    </submittedName>
</protein>
<dbReference type="GO" id="GO:0005886">
    <property type="term" value="C:plasma membrane"/>
    <property type="evidence" value="ECO:0007669"/>
    <property type="project" value="UniProtKB-SubCell"/>
</dbReference>
<keyword evidence="3 6" id="KW-0812">Transmembrane</keyword>
<evidence type="ECO:0000313" key="8">
    <source>
        <dbReference type="EMBL" id="SKA73168.1"/>
    </source>
</evidence>
<dbReference type="InterPro" id="IPR025383">
    <property type="entry name" value="MrpA_C/MbhD"/>
</dbReference>
<name>A0A1T4W804_9BACT</name>
<evidence type="ECO:0000256" key="3">
    <source>
        <dbReference type="ARBA" id="ARBA00022692"/>
    </source>
</evidence>
<sequence>MIWQIDEAILILVMICAIGALQIKDLLGAGIVFGAFSFMMCLLWTSMGAVDVAFTEAAVGAGISTVLLIGAVFRTSRRSKD</sequence>
<dbReference type="Pfam" id="PF13244">
    <property type="entry name" value="MbhD"/>
    <property type="match status" value="1"/>
</dbReference>
<keyword evidence="2" id="KW-1003">Cell membrane</keyword>